<feature type="non-terminal residue" evidence="3">
    <location>
        <position position="1"/>
    </location>
</feature>
<gene>
    <name evidence="3" type="ORF">K4A83_17825</name>
</gene>
<reference evidence="3 4" key="1">
    <citation type="submission" date="2021-08" db="EMBL/GenBank/DDBJ databases">
        <title>Draft genome sequence of Spirulina subsalsa with high tolerance to salinity and hype-accumulation of phycocyanin.</title>
        <authorList>
            <person name="Pei H."/>
            <person name="Jiang L."/>
        </authorList>
    </citation>
    <scope>NUCLEOTIDE SEQUENCE [LARGE SCALE GENOMIC DNA]</scope>
    <source>
        <strain evidence="3 4">FACHB-351</strain>
    </source>
</reference>
<proteinExistence type="predicted"/>
<protein>
    <submittedName>
        <fullName evidence="3">Transposase</fullName>
    </submittedName>
</protein>
<dbReference type="NCBIfam" id="NF040570">
    <property type="entry name" value="guided_TnpB"/>
    <property type="match status" value="1"/>
</dbReference>
<keyword evidence="4" id="KW-1185">Reference proteome</keyword>
<sequence>ATLCKHKDGLFYIHIQVKDEPPEPIKTTDVKGVDLGRTDLAISSDGEKFTGEGVKNKRDKLARVRASIQKKGTKSSKRLLKRLSRREKRYQSWVNHNISKQLVASAKVKGQSIALEDLTGIRDRTNSKPRNKTERRRSNSWAFHQLRQYITYKALGAGVPVIFVNPAYSSQTCHKCLHIHPVKGKSYRSGKKYHCQHCGWQGDADFNGAQNIKLLGACVTRPESTNLLSCSLLDRVSG</sequence>
<dbReference type="Proteomes" id="UP001526426">
    <property type="component" value="Unassembled WGS sequence"/>
</dbReference>
<evidence type="ECO:0000256" key="1">
    <source>
        <dbReference type="ARBA" id="ARBA00023125"/>
    </source>
</evidence>
<feature type="domain" description="Cas12f1-like TNB" evidence="2">
    <location>
        <begin position="143"/>
        <end position="212"/>
    </location>
</feature>
<dbReference type="PANTHER" id="PTHR30405:SF11">
    <property type="entry name" value="RNA-GUIDED DNA ENDONUCLEASE RV2885C-RELATED"/>
    <property type="match status" value="1"/>
</dbReference>
<evidence type="ECO:0000259" key="2">
    <source>
        <dbReference type="Pfam" id="PF07282"/>
    </source>
</evidence>
<dbReference type="Pfam" id="PF07282">
    <property type="entry name" value="Cas12f1-like_TNB"/>
    <property type="match status" value="1"/>
</dbReference>
<dbReference type="NCBIfam" id="TIGR01766">
    <property type="entry name" value="IS200/IS605 family accessory protein TnpB-like domain"/>
    <property type="match status" value="1"/>
</dbReference>
<comment type="caution">
    <text evidence="3">The sequence shown here is derived from an EMBL/GenBank/DDBJ whole genome shotgun (WGS) entry which is preliminary data.</text>
</comment>
<dbReference type="InterPro" id="IPR051399">
    <property type="entry name" value="RNA-guided_DNA_endo/Transpos"/>
</dbReference>
<dbReference type="PANTHER" id="PTHR30405">
    <property type="entry name" value="TRANSPOSASE"/>
    <property type="match status" value="1"/>
</dbReference>
<keyword evidence="1" id="KW-0238">DNA-binding</keyword>
<evidence type="ECO:0000313" key="4">
    <source>
        <dbReference type="Proteomes" id="UP001526426"/>
    </source>
</evidence>
<dbReference type="InterPro" id="IPR010095">
    <property type="entry name" value="Cas12f1-like_TNB"/>
</dbReference>
<organism evidence="3 4">
    <name type="scientific">Spirulina subsalsa FACHB-351</name>
    <dbReference type="NCBI Taxonomy" id="234711"/>
    <lineage>
        <taxon>Bacteria</taxon>
        <taxon>Bacillati</taxon>
        <taxon>Cyanobacteriota</taxon>
        <taxon>Cyanophyceae</taxon>
        <taxon>Spirulinales</taxon>
        <taxon>Spirulinaceae</taxon>
        <taxon>Spirulina</taxon>
    </lineage>
</organism>
<accession>A0ABT3L9C0</accession>
<dbReference type="RefSeq" id="WP_265266012.1">
    <property type="nucleotide sequence ID" value="NZ_JAIHOM010000110.1"/>
</dbReference>
<evidence type="ECO:0000313" key="3">
    <source>
        <dbReference type="EMBL" id="MCW6038116.1"/>
    </source>
</evidence>
<name>A0ABT3L9C0_9CYAN</name>
<dbReference type="EMBL" id="JAIHOM010000110">
    <property type="protein sequence ID" value="MCW6038116.1"/>
    <property type="molecule type" value="Genomic_DNA"/>
</dbReference>